<sequence length="226" mass="25969">MTRRLQMATLRVDWNAQYAGNPLILSRMLCPMVWSHHMQKTVLGINCAALKFSNQQIQILFFISCPWCHLLTLRPFYKGNLKFRRKNFFLLWMVKSLNGDRMKSPLSTSANNQSVWSLRSPLFFANQASNNYLRRALHTHGLGRSSDSLNGRGPISRFTSGLTSLFALRQNSHLSFYCSWVLAIIAGIVILTHLPGELFPEPILRFLFLCKIPPTRFVFIALCLYV</sequence>
<dbReference type="AlphaFoldDB" id="A0A2R6PBR6"/>
<keyword evidence="1" id="KW-1133">Transmembrane helix</keyword>
<evidence type="ECO:0000256" key="1">
    <source>
        <dbReference type="SAM" id="Phobius"/>
    </source>
</evidence>
<dbReference type="EMBL" id="NKQK01000027">
    <property type="protein sequence ID" value="PSR88415.1"/>
    <property type="molecule type" value="Genomic_DNA"/>
</dbReference>
<dbReference type="Gramene" id="PSR88415">
    <property type="protein sequence ID" value="PSR88415"/>
    <property type="gene ID" value="CEY00_Acc31482"/>
</dbReference>
<gene>
    <name evidence="2" type="ORF">CEY00_Acc31482</name>
</gene>
<evidence type="ECO:0000313" key="2">
    <source>
        <dbReference type="EMBL" id="PSR88415.1"/>
    </source>
</evidence>
<dbReference type="Proteomes" id="UP000241394">
    <property type="component" value="Chromosome LG27"/>
</dbReference>
<keyword evidence="1" id="KW-0472">Membrane</keyword>
<organism evidence="2 3">
    <name type="scientific">Actinidia chinensis var. chinensis</name>
    <name type="common">Chinese soft-hair kiwi</name>
    <dbReference type="NCBI Taxonomy" id="1590841"/>
    <lineage>
        <taxon>Eukaryota</taxon>
        <taxon>Viridiplantae</taxon>
        <taxon>Streptophyta</taxon>
        <taxon>Embryophyta</taxon>
        <taxon>Tracheophyta</taxon>
        <taxon>Spermatophyta</taxon>
        <taxon>Magnoliopsida</taxon>
        <taxon>eudicotyledons</taxon>
        <taxon>Gunneridae</taxon>
        <taxon>Pentapetalae</taxon>
        <taxon>asterids</taxon>
        <taxon>Ericales</taxon>
        <taxon>Actinidiaceae</taxon>
        <taxon>Actinidia</taxon>
    </lineage>
</organism>
<dbReference type="PANTHER" id="PTHR46616:SF1">
    <property type="entry name" value="TRANSCRIPTION FACTOR C2H2 FAMILY-RELATED"/>
    <property type="match status" value="1"/>
</dbReference>
<accession>A0A2R6PBR6</accession>
<evidence type="ECO:0000313" key="3">
    <source>
        <dbReference type="Proteomes" id="UP000241394"/>
    </source>
</evidence>
<dbReference type="OrthoDB" id="252722at2759"/>
<name>A0A2R6PBR6_ACTCC</name>
<reference evidence="2 3" key="1">
    <citation type="submission" date="2017-07" db="EMBL/GenBank/DDBJ databases">
        <title>An improved, manually edited Actinidia chinensis var. chinensis (kiwifruit) genome highlights the challenges associated with draft genomes and gene prediction in plants.</title>
        <authorList>
            <person name="Pilkington S."/>
            <person name="Crowhurst R."/>
            <person name="Hilario E."/>
            <person name="Nardozza S."/>
            <person name="Fraser L."/>
            <person name="Peng Y."/>
            <person name="Gunaseelan K."/>
            <person name="Simpson R."/>
            <person name="Tahir J."/>
            <person name="Deroles S."/>
            <person name="Templeton K."/>
            <person name="Luo Z."/>
            <person name="Davy M."/>
            <person name="Cheng C."/>
            <person name="Mcneilage M."/>
            <person name="Scaglione D."/>
            <person name="Liu Y."/>
            <person name="Zhang Q."/>
            <person name="Datson P."/>
            <person name="De Silva N."/>
            <person name="Gardiner S."/>
            <person name="Bassett H."/>
            <person name="Chagne D."/>
            <person name="Mccallum J."/>
            <person name="Dzierzon H."/>
            <person name="Deng C."/>
            <person name="Wang Y.-Y."/>
            <person name="Barron N."/>
            <person name="Manako K."/>
            <person name="Bowen J."/>
            <person name="Foster T."/>
            <person name="Erridge Z."/>
            <person name="Tiffin H."/>
            <person name="Waite C."/>
            <person name="Davies K."/>
            <person name="Grierson E."/>
            <person name="Laing W."/>
            <person name="Kirk R."/>
            <person name="Chen X."/>
            <person name="Wood M."/>
            <person name="Montefiori M."/>
            <person name="Brummell D."/>
            <person name="Schwinn K."/>
            <person name="Catanach A."/>
            <person name="Fullerton C."/>
            <person name="Li D."/>
            <person name="Meiyalaghan S."/>
            <person name="Nieuwenhuizen N."/>
            <person name="Read N."/>
            <person name="Prakash R."/>
            <person name="Hunter D."/>
            <person name="Zhang H."/>
            <person name="Mckenzie M."/>
            <person name="Knabel M."/>
            <person name="Harris A."/>
            <person name="Allan A."/>
            <person name="Chen A."/>
            <person name="Janssen B."/>
            <person name="Plunkett B."/>
            <person name="Dwamena C."/>
            <person name="Voogd C."/>
            <person name="Leif D."/>
            <person name="Lafferty D."/>
            <person name="Souleyre E."/>
            <person name="Varkonyi-Gasic E."/>
            <person name="Gambi F."/>
            <person name="Hanley J."/>
            <person name="Yao J.-L."/>
            <person name="Cheung J."/>
            <person name="David K."/>
            <person name="Warren B."/>
            <person name="Marsh K."/>
            <person name="Snowden K."/>
            <person name="Lin-Wang K."/>
            <person name="Brian L."/>
            <person name="Martinez-Sanchez M."/>
            <person name="Wang M."/>
            <person name="Ileperuma N."/>
            <person name="Macnee N."/>
            <person name="Campin R."/>
            <person name="Mcatee P."/>
            <person name="Drummond R."/>
            <person name="Espley R."/>
            <person name="Ireland H."/>
            <person name="Wu R."/>
            <person name="Atkinson R."/>
            <person name="Karunairetnam S."/>
            <person name="Bulley S."/>
            <person name="Chunkath S."/>
            <person name="Hanley Z."/>
            <person name="Storey R."/>
            <person name="Thrimawithana A."/>
            <person name="Thomson S."/>
            <person name="David C."/>
            <person name="Testolin R."/>
        </authorList>
    </citation>
    <scope>NUCLEOTIDE SEQUENCE [LARGE SCALE GENOMIC DNA]</scope>
    <source>
        <strain evidence="3">cv. Red5</strain>
        <tissue evidence="2">Young leaf</tissue>
    </source>
</reference>
<feature type="transmembrane region" description="Helical" evidence="1">
    <location>
        <begin position="174"/>
        <end position="194"/>
    </location>
</feature>
<dbReference type="STRING" id="1590841.A0A2R6PBR6"/>
<dbReference type="InParanoid" id="A0A2R6PBR6"/>
<keyword evidence="1" id="KW-0812">Transmembrane</keyword>
<feature type="transmembrane region" description="Helical" evidence="1">
    <location>
        <begin position="206"/>
        <end position="225"/>
    </location>
</feature>
<reference evidence="3" key="2">
    <citation type="journal article" date="2018" name="BMC Genomics">
        <title>A manually annotated Actinidia chinensis var. chinensis (kiwifruit) genome highlights the challenges associated with draft genomes and gene prediction in plants.</title>
        <authorList>
            <person name="Pilkington S.M."/>
            <person name="Crowhurst R."/>
            <person name="Hilario E."/>
            <person name="Nardozza S."/>
            <person name="Fraser L."/>
            <person name="Peng Y."/>
            <person name="Gunaseelan K."/>
            <person name="Simpson R."/>
            <person name="Tahir J."/>
            <person name="Deroles S.C."/>
            <person name="Templeton K."/>
            <person name="Luo Z."/>
            <person name="Davy M."/>
            <person name="Cheng C."/>
            <person name="McNeilage M."/>
            <person name="Scaglione D."/>
            <person name="Liu Y."/>
            <person name="Zhang Q."/>
            <person name="Datson P."/>
            <person name="De Silva N."/>
            <person name="Gardiner S.E."/>
            <person name="Bassett H."/>
            <person name="Chagne D."/>
            <person name="McCallum J."/>
            <person name="Dzierzon H."/>
            <person name="Deng C."/>
            <person name="Wang Y.Y."/>
            <person name="Barron L."/>
            <person name="Manako K."/>
            <person name="Bowen J."/>
            <person name="Foster T.M."/>
            <person name="Erridge Z.A."/>
            <person name="Tiffin H."/>
            <person name="Waite C.N."/>
            <person name="Davies K.M."/>
            <person name="Grierson E.P."/>
            <person name="Laing W.A."/>
            <person name="Kirk R."/>
            <person name="Chen X."/>
            <person name="Wood M."/>
            <person name="Montefiori M."/>
            <person name="Brummell D.A."/>
            <person name="Schwinn K.E."/>
            <person name="Catanach A."/>
            <person name="Fullerton C."/>
            <person name="Li D."/>
            <person name="Meiyalaghan S."/>
            <person name="Nieuwenhuizen N."/>
            <person name="Read N."/>
            <person name="Prakash R."/>
            <person name="Hunter D."/>
            <person name="Zhang H."/>
            <person name="McKenzie M."/>
            <person name="Knabel M."/>
            <person name="Harris A."/>
            <person name="Allan A.C."/>
            <person name="Gleave A."/>
            <person name="Chen A."/>
            <person name="Janssen B.J."/>
            <person name="Plunkett B."/>
            <person name="Ampomah-Dwamena C."/>
            <person name="Voogd C."/>
            <person name="Leif D."/>
            <person name="Lafferty D."/>
            <person name="Souleyre E.J.F."/>
            <person name="Varkonyi-Gasic E."/>
            <person name="Gambi F."/>
            <person name="Hanley J."/>
            <person name="Yao J.L."/>
            <person name="Cheung J."/>
            <person name="David K.M."/>
            <person name="Warren B."/>
            <person name="Marsh K."/>
            <person name="Snowden K.C."/>
            <person name="Lin-Wang K."/>
            <person name="Brian L."/>
            <person name="Martinez-Sanchez M."/>
            <person name="Wang M."/>
            <person name="Ileperuma N."/>
            <person name="Macnee N."/>
            <person name="Campin R."/>
            <person name="McAtee P."/>
            <person name="Drummond R.S.M."/>
            <person name="Espley R.V."/>
            <person name="Ireland H.S."/>
            <person name="Wu R."/>
            <person name="Atkinson R.G."/>
            <person name="Karunairetnam S."/>
            <person name="Bulley S."/>
            <person name="Chunkath S."/>
            <person name="Hanley Z."/>
            <person name="Storey R."/>
            <person name="Thrimawithana A.H."/>
            <person name="Thomson S."/>
            <person name="David C."/>
            <person name="Testolin R."/>
            <person name="Huang H."/>
            <person name="Hellens R.P."/>
            <person name="Schaffer R.J."/>
        </authorList>
    </citation>
    <scope>NUCLEOTIDE SEQUENCE [LARGE SCALE GENOMIC DNA]</scope>
    <source>
        <strain evidence="3">cv. Red5</strain>
    </source>
</reference>
<keyword evidence="3" id="KW-1185">Reference proteome</keyword>
<protein>
    <submittedName>
        <fullName evidence="2">NADH-ubiquinone oxidoreductase</fullName>
    </submittedName>
</protein>
<comment type="caution">
    <text evidence="2">The sequence shown here is derived from an EMBL/GenBank/DDBJ whole genome shotgun (WGS) entry which is preliminary data.</text>
</comment>
<dbReference type="PANTHER" id="PTHR46616">
    <property type="entry name" value="UBIQUITIN-PROTEIN LIGASE"/>
    <property type="match status" value="1"/>
</dbReference>
<keyword evidence="2" id="KW-0830">Ubiquinone</keyword>
<proteinExistence type="predicted"/>